<comment type="caution">
    <text evidence="2">The sequence shown here is derived from an EMBL/GenBank/DDBJ whole genome shotgun (WGS) entry which is preliminary data.</text>
</comment>
<feature type="domain" description="NAD-dependent epimerase/dehydratase" evidence="1">
    <location>
        <begin position="4"/>
        <end position="209"/>
    </location>
</feature>
<proteinExistence type="predicted"/>
<dbReference type="InterPro" id="IPR036291">
    <property type="entry name" value="NAD(P)-bd_dom_sf"/>
</dbReference>
<evidence type="ECO:0000313" key="3">
    <source>
        <dbReference type="Proteomes" id="UP000316612"/>
    </source>
</evidence>
<dbReference type="RefSeq" id="WP_141360927.1">
    <property type="nucleotide sequence ID" value="NZ_BAAAJL010000007.1"/>
</dbReference>
<organism evidence="2 3">
    <name type="scientific">Glutamicibacter uratoxydans</name>
    <name type="common">Arthrobacter uratoxydans</name>
    <dbReference type="NCBI Taxonomy" id="43667"/>
    <lineage>
        <taxon>Bacteria</taxon>
        <taxon>Bacillati</taxon>
        <taxon>Actinomycetota</taxon>
        <taxon>Actinomycetes</taxon>
        <taxon>Micrococcales</taxon>
        <taxon>Micrococcaceae</taxon>
        <taxon>Glutamicibacter</taxon>
    </lineage>
</organism>
<dbReference type="SUPFAM" id="SSF51735">
    <property type="entry name" value="NAD(P)-binding Rossmann-fold domains"/>
    <property type="match status" value="1"/>
</dbReference>
<dbReference type="Gene3D" id="3.40.50.720">
    <property type="entry name" value="NAD(P)-binding Rossmann-like Domain"/>
    <property type="match status" value="1"/>
</dbReference>
<dbReference type="Pfam" id="PF01370">
    <property type="entry name" value="Epimerase"/>
    <property type="match status" value="1"/>
</dbReference>
<reference evidence="2 3" key="1">
    <citation type="submission" date="2019-06" db="EMBL/GenBank/DDBJ databases">
        <title>Whole genome shotgun sequence of Glutamicibacter uratoxydans NBRC 15515.</title>
        <authorList>
            <person name="Hosoyama A."/>
            <person name="Uohara A."/>
            <person name="Ohji S."/>
            <person name="Ichikawa N."/>
        </authorList>
    </citation>
    <scope>NUCLEOTIDE SEQUENCE [LARGE SCALE GENOMIC DNA]</scope>
    <source>
        <strain evidence="2 3">NBRC 15515</strain>
    </source>
</reference>
<dbReference type="EMBL" id="BJNY01000001">
    <property type="protein sequence ID" value="GED04607.1"/>
    <property type="molecule type" value="Genomic_DNA"/>
</dbReference>
<gene>
    <name evidence="2" type="ORF">AUR04nite_01390</name>
</gene>
<evidence type="ECO:0000313" key="2">
    <source>
        <dbReference type="EMBL" id="GED04607.1"/>
    </source>
</evidence>
<evidence type="ECO:0000259" key="1">
    <source>
        <dbReference type="Pfam" id="PF01370"/>
    </source>
</evidence>
<dbReference type="Proteomes" id="UP000316612">
    <property type="component" value="Unassembled WGS sequence"/>
</dbReference>
<accession>A0A4Y4DJ06</accession>
<dbReference type="InterPro" id="IPR001509">
    <property type="entry name" value="Epimerase_deHydtase"/>
</dbReference>
<dbReference type="AlphaFoldDB" id="A0A4Y4DJ06"/>
<dbReference type="OrthoDB" id="8205493at2"/>
<sequence length="314" mass="34995">MQTILGSGGQIANELARELHRSFTTDIRLASRNPQRINPGDELASANLLDLDQTLAAASGSEVIYFTAGLPADTELWERQFPTMLDNALTAARSAGAKFVYFDNTYMYPQDSRVQDEQTAFAPAGRKGTVRALMAQMVLEEMQRGEIPVLIGRAPEFYGPGRTQSFTNALILDRIAQGKKPFIPVADRYLRSLIWTPDASRALATLANTSTAYGQTWHLPTDPDRLTYRQFASLANEVFDSNSRPMILPRWVLAAGGRISARIAELDELLPRYAADNIFDSTKFTTHFPDFSITKYREGLEIIKAEREITSQHA</sequence>
<name>A0A4Y4DJ06_GLUUR</name>
<protein>
    <submittedName>
        <fullName evidence="2">NAD-dependent dehydratase</fullName>
    </submittedName>
</protein>
<keyword evidence="3" id="KW-1185">Reference proteome</keyword>